<name>A0A445MYP0_9BACT</name>
<evidence type="ECO:0000313" key="1">
    <source>
        <dbReference type="EMBL" id="SPD74533.1"/>
    </source>
</evidence>
<proteinExistence type="predicted"/>
<dbReference type="AlphaFoldDB" id="A0A445MYP0"/>
<organism evidence="1">
    <name type="scientific">uncultured Desulfobacterium sp</name>
    <dbReference type="NCBI Taxonomy" id="201089"/>
    <lineage>
        <taxon>Bacteria</taxon>
        <taxon>Pseudomonadati</taxon>
        <taxon>Thermodesulfobacteriota</taxon>
        <taxon>Desulfobacteria</taxon>
        <taxon>Desulfobacterales</taxon>
        <taxon>Desulfobacteriaceae</taxon>
        <taxon>Desulfobacterium</taxon>
        <taxon>environmental samples</taxon>
    </lineage>
</organism>
<accession>A0A445MYP0</accession>
<sequence>MTGKTLLTKRTEGLPVKYGGSIEQLSRRLFNEKKPQIVPTSLLTGIYTPVGSPAAKSTFVPD</sequence>
<gene>
    <name evidence="1" type="ORF">PITCH_A240004</name>
</gene>
<dbReference type="EMBL" id="OJIN01000157">
    <property type="protein sequence ID" value="SPD74533.1"/>
    <property type="molecule type" value="Genomic_DNA"/>
</dbReference>
<reference evidence="1" key="1">
    <citation type="submission" date="2018-01" db="EMBL/GenBank/DDBJ databases">
        <authorList>
            <person name="Regsiter A."/>
            <person name="William W."/>
        </authorList>
    </citation>
    <scope>NUCLEOTIDE SEQUENCE</scope>
    <source>
        <strain evidence="1">TRIP AH-1</strain>
    </source>
</reference>
<protein>
    <submittedName>
        <fullName evidence="1">Uncharacterized protein</fullName>
    </submittedName>
</protein>